<reference evidence="2 3" key="1">
    <citation type="journal article" date="2013" name="Proc. Natl. Acad. Sci. U.S.A.">
        <title>Fine-scale variation in meiotic recombination in Mimulus inferred from population shotgun sequencing.</title>
        <authorList>
            <person name="Hellsten U."/>
            <person name="Wright K.M."/>
            <person name="Jenkins J."/>
            <person name="Shu S."/>
            <person name="Yuan Y."/>
            <person name="Wessler S.R."/>
            <person name="Schmutz J."/>
            <person name="Willis J.H."/>
            <person name="Rokhsar D.S."/>
        </authorList>
    </citation>
    <scope>NUCLEOTIDE SEQUENCE [LARGE SCALE GENOMIC DNA]</scope>
    <source>
        <strain evidence="3">cv. DUN x IM62</strain>
    </source>
</reference>
<feature type="compositionally biased region" description="Basic and acidic residues" evidence="1">
    <location>
        <begin position="68"/>
        <end position="108"/>
    </location>
</feature>
<dbReference type="EMBL" id="KI631456">
    <property type="protein sequence ID" value="EYU27322.1"/>
    <property type="molecule type" value="Genomic_DNA"/>
</dbReference>
<dbReference type="PhylomeDB" id="A0A022QF68"/>
<protein>
    <submittedName>
        <fullName evidence="2">Uncharacterized protein</fullName>
    </submittedName>
</protein>
<dbReference type="STRING" id="4155.A0A022QF68"/>
<feature type="compositionally biased region" description="Basic and acidic residues" evidence="1">
    <location>
        <begin position="155"/>
        <end position="165"/>
    </location>
</feature>
<dbReference type="AlphaFoldDB" id="A0A022QF68"/>
<dbReference type="eggNOG" id="ENOG502S1A3">
    <property type="taxonomic scope" value="Eukaryota"/>
</dbReference>
<feature type="region of interest" description="Disordered" evidence="1">
    <location>
        <begin position="66"/>
        <end position="132"/>
    </location>
</feature>
<accession>A0A022QF68</accession>
<dbReference type="KEGG" id="egt:105968986"/>
<feature type="compositionally biased region" description="Basic and acidic residues" evidence="1">
    <location>
        <begin position="173"/>
        <end position="187"/>
    </location>
</feature>
<dbReference type="PANTHER" id="PTHR35277">
    <property type="entry name" value="OS09G0363700 PROTEIN"/>
    <property type="match status" value="1"/>
</dbReference>
<proteinExistence type="predicted"/>
<sequence length="187" mass="20853">MADSSSSNSLSGKEFEAVLHKDKHENRRNKETHGLREDIDANTPMSDVKAPNVFERAKEEIEALVEAIHPKKESAKSSKSEKSEPYSEKDAKAANKTVKAKEEIETVGHKPNHRKETHGMSFDIDEDTPISEVKGPNVFERAKEEIEALIQTIHPKKDSAPKKEGSFSASVGKRLEKICSPRGHNKD</sequence>
<dbReference type="InterPro" id="IPR018247">
    <property type="entry name" value="EF_Hand_1_Ca_BS"/>
</dbReference>
<dbReference type="Proteomes" id="UP000030748">
    <property type="component" value="Unassembled WGS sequence"/>
</dbReference>
<feature type="compositionally biased region" description="Basic and acidic residues" evidence="1">
    <location>
        <begin position="13"/>
        <end position="39"/>
    </location>
</feature>
<feature type="region of interest" description="Disordered" evidence="1">
    <location>
        <begin position="153"/>
        <end position="187"/>
    </location>
</feature>
<evidence type="ECO:0000313" key="2">
    <source>
        <dbReference type="EMBL" id="EYU27322.1"/>
    </source>
</evidence>
<gene>
    <name evidence="2" type="ORF">MIMGU_mgv1a014497mg</name>
</gene>
<evidence type="ECO:0000256" key="1">
    <source>
        <dbReference type="SAM" id="MobiDB-lite"/>
    </source>
</evidence>
<name>A0A022QF68_ERYGU</name>
<feature type="region of interest" description="Disordered" evidence="1">
    <location>
        <begin position="1"/>
        <end position="51"/>
    </location>
</feature>
<dbReference type="PANTHER" id="PTHR35277:SF10">
    <property type="entry name" value="OS09G0363700 PROTEIN"/>
    <property type="match status" value="1"/>
</dbReference>
<feature type="compositionally biased region" description="Polar residues" evidence="1">
    <location>
        <begin position="1"/>
        <end position="11"/>
    </location>
</feature>
<dbReference type="OMA" id="VQAIHPK"/>
<evidence type="ECO:0000313" key="3">
    <source>
        <dbReference type="Proteomes" id="UP000030748"/>
    </source>
</evidence>
<keyword evidence="3" id="KW-1185">Reference proteome</keyword>
<organism evidence="2 3">
    <name type="scientific">Erythranthe guttata</name>
    <name type="common">Yellow monkey flower</name>
    <name type="synonym">Mimulus guttatus</name>
    <dbReference type="NCBI Taxonomy" id="4155"/>
    <lineage>
        <taxon>Eukaryota</taxon>
        <taxon>Viridiplantae</taxon>
        <taxon>Streptophyta</taxon>
        <taxon>Embryophyta</taxon>
        <taxon>Tracheophyta</taxon>
        <taxon>Spermatophyta</taxon>
        <taxon>Magnoliopsida</taxon>
        <taxon>eudicotyledons</taxon>
        <taxon>Gunneridae</taxon>
        <taxon>Pentapetalae</taxon>
        <taxon>asterids</taxon>
        <taxon>lamiids</taxon>
        <taxon>Lamiales</taxon>
        <taxon>Phrymaceae</taxon>
        <taxon>Erythranthe</taxon>
    </lineage>
</organism>
<dbReference type="PROSITE" id="PS00018">
    <property type="entry name" value="EF_HAND_1"/>
    <property type="match status" value="1"/>
</dbReference>
<dbReference type="OrthoDB" id="1932113at2759"/>